<evidence type="ECO:0008006" key="3">
    <source>
        <dbReference type="Google" id="ProtNLM"/>
    </source>
</evidence>
<protein>
    <recommendedName>
        <fullName evidence="3">SRPBCC family protein</fullName>
    </recommendedName>
</protein>
<name>A0ABU0GK24_9CELL</name>
<dbReference type="SUPFAM" id="SSF55961">
    <property type="entry name" value="Bet v1-like"/>
    <property type="match status" value="1"/>
</dbReference>
<dbReference type="RefSeq" id="WP_233421135.1">
    <property type="nucleotide sequence ID" value="NZ_JAUSVM010000001.1"/>
</dbReference>
<dbReference type="Proteomes" id="UP001240250">
    <property type="component" value="Unassembled WGS sequence"/>
</dbReference>
<reference evidence="1 2" key="1">
    <citation type="submission" date="2023-07" db="EMBL/GenBank/DDBJ databases">
        <title>Sequencing the genomes of 1000 actinobacteria strains.</title>
        <authorList>
            <person name="Klenk H.-P."/>
        </authorList>
    </citation>
    <scope>NUCLEOTIDE SEQUENCE [LARGE SCALE GENOMIC DNA]</scope>
    <source>
        <strain evidence="1 2">DSM 14785</strain>
    </source>
</reference>
<organism evidence="1 2">
    <name type="scientific">Cellulomonas iranensis</name>
    <dbReference type="NCBI Taxonomy" id="76862"/>
    <lineage>
        <taxon>Bacteria</taxon>
        <taxon>Bacillati</taxon>
        <taxon>Actinomycetota</taxon>
        <taxon>Actinomycetes</taxon>
        <taxon>Micrococcales</taxon>
        <taxon>Cellulomonadaceae</taxon>
        <taxon>Cellulomonas</taxon>
    </lineage>
</organism>
<gene>
    <name evidence="1" type="ORF">JO380_002098</name>
</gene>
<evidence type="ECO:0000313" key="2">
    <source>
        <dbReference type="Proteomes" id="UP001240250"/>
    </source>
</evidence>
<proteinExistence type="predicted"/>
<comment type="caution">
    <text evidence="1">The sequence shown here is derived from an EMBL/GenBank/DDBJ whole genome shotgun (WGS) entry which is preliminary data.</text>
</comment>
<accession>A0ABU0GK24</accession>
<sequence length="225" mass="24043">MDRRHLTLRLPLPRPREVLGTTLALGVAGLPVARAWGLQWGAREDELDATLPGDDLTPGADLVATRAIGVAARPQDVWPWLVQIGQGRGGFYSYDVLENLVGCDIRSADRVEPAWQDLAVGDVVRLHPAKGLDVAVVDPGRALVLRGPDAPAGAAPPPYGFSWAFVLRPDPRGGTRVVVRERYVYTSAASRLVAEPSCLLSTVMTRGMLRGLRARVLAGAEGSTG</sequence>
<keyword evidence="2" id="KW-1185">Reference proteome</keyword>
<dbReference type="EMBL" id="JAUSVM010000001">
    <property type="protein sequence ID" value="MDQ0425717.1"/>
    <property type="molecule type" value="Genomic_DNA"/>
</dbReference>
<evidence type="ECO:0000313" key="1">
    <source>
        <dbReference type="EMBL" id="MDQ0425717.1"/>
    </source>
</evidence>